<protein>
    <recommendedName>
        <fullName evidence="11 15">Leucyl/phenylalanyl-tRNA--protein transferase</fullName>
        <ecNumber evidence="10 15">2.3.2.6</ecNumber>
    </recommendedName>
    <alternativeName>
        <fullName evidence="12 15">L/F-transferase</fullName>
    </alternativeName>
    <alternativeName>
        <fullName evidence="13 15">Leucyltransferase</fullName>
    </alternativeName>
    <alternativeName>
        <fullName evidence="14 15">Phenyalanyltransferase</fullName>
    </alternativeName>
</protein>
<gene>
    <name evidence="15" type="primary">aat</name>
    <name evidence="17" type="ORF">CEE60_18030</name>
</gene>
<evidence type="ECO:0000256" key="7">
    <source>
        <dbReference type="ARBA" id="ARBA00051538"/>
    </source>
</evidence>
<evidence type="ECO:0000256" key="5">
    <source>
        <dbReference type="ARBA" id="ARBA00050607"/>
    </source>
</evidence>
<dbReference type="FunFam" id="3.30.70.3550:FF:000001">
    <property type="entry name" value="Leucyl/phenylalanyl-tRNA--protein transferase"/>
    <property type="match status" value="1"/>
</dbReference>
<comment type="caution">
    <text evidence="17">The sequence shown here is derived from an EMBL/GenBank/DDBJ whole genome shotgun (WGS) entry which is preliminary data.</text>
</comment>
<keyword evidence="2 15" id="KW-0963">Cytoplasm</keyword>
<sequence length="249" mass="27463">MSRRLPWRLDDAPDAPFPPAETALRDPDGLLALGGDLSPVRLLNAYAGGIFPWFSEGQPLLWWSPDPRMVFRTDGVHLSSRYRRSLRQSTWSLRADTRFVQVIDACAASPRPGQDGTWITRDMRDAYAELHRLGFAHSVEVFDGDQLVGGIYGVAIGRMFFGESMFSAATGGSKVALAGLAHRLGSWGWPLIDAQVENDHLLRMGAEHWPRERFLALVREQVQQPAAAGDWTDLFGTLAAAELADPGPP</sequence>
<dbReference type="PANTHER" id="PTHR30098:SF2">
    <property type="entry name" value="LEUCYL_PHENYLALANYL-TRNA--PROTEIN TRANSFERASE"/>
    <property type="match status" value="1"/>
</dbReference>
<evidence type="ECO:0000256" key="15">
    <source>
        <dbReference type="HAMAP-Rule" id="MF_00688"/>
    </source>
</evidence>
<dbReference type="InterPro" id="IPR004616">
    <property type="entry name" value="Leu/Phe-tRNA_Trfase"/>
</dbReference>
<proteinExistence type="inferred from homology"/>
<dbReference type="GO" id="GO:0005737">
    <property type="term" value="C:cytoplasm"/>
    <property type="evidence" value="ECO:0007669"/>
    <property type="project" value="UniProtKB-SubCell"/>
</dbReference>
<dbReference type="GO" id="GO:0030163">
    <property type="term" value="P:protein catabolic process"/>
    <property type="evidence" value="ECO:0007669"/>
    <property type="project" value="UniProtKB-UniRule"/>
</dbReference>
<evidence type="ECO:0000313" key="18">
    <source>
        <dbReference type="Proteomes" id="UP000198157"/>
    </source>
</evidence>
<dbReference type="HAMAP" id="MF_00688">
    <property type="entry name" value="Leu_Phe_trans"/>
    <property type="match status" value="1"/>
</dbReference>
<evidence type="ECO:0000256" key="13">
    <source>
        <dbReference type="ARBA" id="ARBA00077165"/>
    </source>
</evidence>
<comment type="catalytic activity">
    <reaction evidence="5 15">
        <text>L-phenylalanyl-tRNA(Phe) + an N-terminal L-alpha-aminoacyl-[protein] = an N-terminal L-phenylalanyl-L-alpha-aminoacyl-[protein] + tRNA(Phe)</text>
        <dbReference type="Rhea" id="RHEA:43632"/>
        <dbReference type="Rhea" id="RHEA-COMP:9668"/>
        <dbReference type="Rhea" id="RHEA-COMP:9699"/>
        <dbReference type="Rhea" id="RHEA-COMP:10636"/>
        <dbReference type="Rhea" id="RHEA-COMP:10637"/>
        <dbReference type="ChEBI" id="CHEBI:78442"/>
        <dbReference type="ChEBI" id="CHEBI:78531"/>
        <dbReference type="ChEBI" id="CHEBI:78597"/>
        <dbReference type="ChEBI" id="CHEBI:83561"/>
        <dbReference type="EC" id="2.3.2.6"/>
    </reaction>
</comment>
<evidence type="ECO:0000256" key="12">
    <source>
        <dbReference type="ARBA" id="ARBA00077136"/>
    </source>
</evidence>
<dbReference type="Proteomes" id="UP000198157">
    <property type="component" value="Unassembled WGS sequence"/>
</dbReference>
<evidence type="ECO:0000256" key="3">
    <source>
        <dbReference type="ARBA" id="ARBA00022679"/>
    </source>
</evidence>
<comment type="function">
    <text evidence="8 15">Functions in the N-end rule pathway of protein degradation where it conjugates Leu, Phe and, less efficiently, Met from aminoacyl-tRNAs to the N-termini of proteins containing an N-terminal arginine or lysine.</text>
</comment>
<dbReference type="SUPFAM" id="SSF55729">
    <property type="entry name" value="Acyl-CoA N-acyltransferases (Nat)"/>
    <property type="match status" value="1"/>
</dbReference>
<evidence type="ECO:0000256" key="11">
    <source>
        <dbReference type="ARBA" id="ARBA00074372"/>
    </source>
</evidence>
<dbReference type="EMBL" id="NIVS01000054">
    <property type="protein sequence ID" value="OWQ50212.1"/>
    <property type="molecule type" value="Genomic_DNA"/>
</dbReference>
<dbReference type="NCBIfam" id="TIGR00667">
    <property type="entry name" value="aat"/>
    <property type="match status" value="1"/>
</dbReference>
<name>A0A246HIH8_STEMA</name>
<dbReference type="InterPro" id="IPR042221">
    <property type="entry name" value="Leu/Phe-tRNA_Trfase_N"/>
</dbReference>
<evidence type="ECO:0000313" key="17">
    <source>
        <dbReference type="EMBL" id="OWQ50212.1"/>
    </source>
</evidence>
<dbReference type="AlphaFoldDB" id="A0A246HIH8"/>
<reference evidence="17 18" key="1">
    <citation type="submission" date="2017-06" db="EMBL/GenBank/DDBJ databases">
        <authorList>
            <person name="Kim H.J."/>
            <person name="Triplett B.A."/>
        </authorList>
    </citation>
    <scope>NUCLEOTIDE SEQUENCE [LARGE SCALE GENOMIC DNA]</scope>
    <source>
        <strain evidence="17 18">13146</strain>
    </source>
</reference>
<keyword evidence="4 15" id="KW-0012">Acyltransferase</keyword>
<evidence type="ECO:0000256" key="8">
    <source>
        <dbReference type="ARBA" id="ARBA00054043"/>
    </source>
</evidence>
<dbReference type="GO" id="GO:0008914">
    <property type="term" value="F:leucyl-tRNA--protein transferase activity"/>
    <property type="evidence" value="ECO:0007669"/>
    <property type="project" value="UniProtKB-UniRule"/>
</dbReference>
<evidence type="ECO:0000256" key="16">
    <source>
        <dbReference type="SAM" id="MobiDB-lite"/>
    </source>
</evidence>
<evidence type="ECO:0000256" key="4">
    <source>
        <dbReference type="ARBA" id="ARBA00023315"/>
    </source>
</evidence>
<dbReference type="EC" id="2.3.2.6" evidence="10 15"/>
<comment type="similarity">
    <text evidence="9 15">Belongs to the L/F-transferase family.</text>
</comment>
<comment type="catalytic activity">
    <reaction evidence="7 15">
        <text>N-terminal L-lysyl-[protein] + L-leucyl-tRNA(Leu) = N-terminal L-leucyl-L-lysyl-[protein] + tRNA(Leu) + H(+)</text>
        <dbReference type="Rhea" id="RHEA:12340"/>
        <dbReference type="Rhea" id="RHEA-COMP:9613"/>
        <dbReference type="Rhea" id="RHEA-COMP:9622"/>
        <dbReference type="Rhea" id="RHEA-COMP:12670"/>
        <dbReference type="Rhea" id="RHEA-COMP:12671"/>
        <dbReference type="ChEBI" id="CHEBI:15378"/>
        <dbReference type="ChEBI" id="CHEBI:65249"/>
        <dbReference type="ChEBI" id="CHEBI:78442"/>
        <dbReference type="ChEBI" id="CHEBI:78494"/>
        <dbReference type="ChEBI" id="CHEBI:133043"/>
        <dbReference type="EC" id="2.3.2.6"/>
    </reaction>
</comment>
<comment type="subcellular location">
    <subcellularLocation>
        <location evidence="1 15">Cytoplasm</location>
    </subcellularLocation>
</comment>
<comment type="catalytic activity">
    <reaction evidence="6 15">
        <text>N-terminal L-arginyl-[protein] + L-leucyl-tRNA(Leu) = N-terminal L-leucyl-L-arginyl-[protein] + tRNA(Leu) + H(+)</text>
        <dbReference type="Rhea" id="RHEA:50416"/>
        <dbReference type="Rhea" id="RHEA-COMP:9613"/>
        <dbReference type="Rhea" id="RHEA-COMP:9622"/>
        <dbReference type="Rhea" id="RHEA-COMP:12672"/>
        <dbReference type="Rhea" id="RHEA-COMP:12673"/>
        <dbReference type="ChEBI" id="CHEBI:15378"/>
        <dbReference type="ChEBI" id="CHEBI:64719"/>
        <dbReference type="ChEBI" id="CHEBI:78442"/>
        <dbReference type="ChEBI" id="CHEBI:78494"/>
        <dbReference type="ChEBI" id="CHEBI:133044"/>
        <dbReference type="EC" id="2.3.2.6"/>
    </reaction>
</comment>
<feature type="region of interest" description="Disordered" evidence="16">
    <location>
        <begin position="1"/>
        <end position="21"/>
    </location>
</feature>
<dbReference type="InterPro" id="IPR042203">
    <property type="entry name" value="Leu/Phe-tRNA_Trfase_C"/>
</dbReference>
<accession>A0A246HIH8</accession>
<evidence type="ECO:0000256" key="6">
    <source>
        <dbReference type="ARBA" id="ARBA00050652"/>
    </source>
</evidence>
<dbReference type="OrthoDB" id="9790282at2"/>
<evidence type="ECO:0000256" key="2">
    <source>
        <dbReference type="ARBA" id="ARBA00022490"/>
    </source>
</evidence>
<evidence type="ECO:0000256" key="14">
    <source>
        <dbReference type="ARBA" id="ARBA00083640"/>
    </source>
</evidence>
<dbReference type="InterPro" id="IPR016181">
    <property type="entry name" value="Acyl_CoA_acyltransferase"/>
</dbReference>
<dbReference type="Gene3D" id="3.40.630.70">
    <property type="entry name" value="Leucyl/phenylalanyl-tRNA-protein transferase, C-terminal domain"/>
    <property type="match status" value="1"/>
</dbReference>
<dbReference type="PANTHER" id="PTHR30098">
    <property type="entry name" value="LEUCYL/PHENYLALANYL-TRNA--PROTEIN TRANSFERASE"/>
    <property type="match status" value="1"/>
</dbReference>
<evidence type="ECO:0000256" key="10">
    <source>
        <dbReference type="ARBA" id="ARBA00066767"/>
    </source>
</evidence>
<evidence type="ECO:0000256" key="9">
    <source>
        <dbReference type="ARBA" id="ARBA00061535"/>
    </source>
</evidence>
<dbReference type="Pfam" id="PF03588">
    <property type="entry name" value="Leu_Phe_trans"/>
    <property type="match status" value="1"/>
</dbReference>
<keyword evidence="3 15" id="KW-0808">Transferase</keyword>
<organism evidence="17 18">
    <name type="scientific">Stenotrophomonas maltophilia</name>
    <name type="common">Pseudomonas maltophilia</name>
    <name type="synonym">Xanthomonas maltophilia</name>
    <dbReference type="NCBI Taxonomy" id="40324"/>
    <lineage>
        <taxon>Bacteria</taxon>
        <taxon>Pseudomonadati</taxon>
        <taxon>Pseudomonadota</taxon>
        <taxon>Gammaproteobacteria</taxon>
        <taxon>Lysobacterales</taxon>
        <taxon>Lysobacteraceae</taxon>
        <taxon>Stenotrophomonas</taxon>
        <taxon>Stenotrophomonas maltophilia group</taxon>
    </lineage>
</organism>
<evidence type="ECO:0000256" key="1">
    <source>
        <dbReference type="ARBA" id="ARBA00004496"/>
    </source>
</evidence>
<dbReference type="Gene3D" id="3.30.70.3550">
    <property type="entry name" value="Leucyl/phenylalanyl-tRNA-protein transferase, N-terminal domain"/>
    <property type="match status" value="1"/>
</dbReference>